<dbReference type="InterPro" id="IPR015847">
    <property type="entry name" value="ExoRNase_PH_dom2"/>
</dbReference>
<dbReference type="GO" id="GO:0006396">
    <property type="term" value="P:RNA processing"/>
    <property type="evidence" value="ECO:0007669"/>
    <property type="project" value="InterPro"/>
</dbReference>
<dbReference type="Pfam" id="PF03726">
    <property type="entry name" value="PNPase"/>
    <property type="match status" value="1"/>
</dbReference>
<dbReference type="CDD" id="cd11364">
    <property type="entry name" value="RNase_PH_PNPase_2"/>
    <property type="match status" value="1"/>
</dbReference>
<dbReference type="FunFam" id="3.30.230.70:FF:000001">
    <property type="entry name" value="Polyribonucleotide nucleotidyltransferase"/>
    <property type="match status" value="1"/>
</dbReference>
<dbReference type="Gene3D" id="2.40.50.140">
    <property type="entry name" value="Nucleic acid-binding proteins"/>
    <property type="match status" value="1"/>
</dbReference>
<dbReference type="PANTHER" id="PTHR11252:SF0">
    <property type="entry name" value="POLYRIBONUCLEOTIDE NUCLEOTIDYLTRANSFERASE 1, MITOCHONDRIAL"/>
    <property type="match status" value="1"/>
</dbReference>
<dbReference type="CDD" id="cd11363">
    <property type="entry name" value="RNase_PH_PNPase_1"/>
    <property type="match status" value="1"/>
</dbReference>
<comment type="similarity">
    <text evidence="2 9">Belongs to the polyribonucleotide nucleotidyltransferase family.</text>
</comment>
<dbReference type="InterPro" id="IPR027408">
    <property type="entry name" value="PNPase/RNase_PH_dom_sf"/>
</dbReference>
<dbReference type="STRING" id="1391653.AKJ08_0411"/>
<evidence type="ECO:0000313" key="13">
    <source>
        <dbReference type="Proteomes" id="UP000055590"/>
    </source>
</evidence>
<dbReference type="InterPro" id="IPR001247">
    <property type="entry name" value="ExoRNase_PH_dom1"/>
</dbReference>
<dbReference type="Proteomes" id="UP000055590">
    <property type="component" value="Chromosome"/>
</dbReference>
<evidence type="ECO:0000256" key="6">
    <source>
        <dbReference type="ARBA" id="ARBA00022723"/>
    </source>
</evidence>
<name>A0A0K1PA80_9BACT</name>
<comment type="catalytic activity">
    <reaction evidence="9">
        <text>RNA(n+1) + phosphate = RNA(n) + a ribonucleoside 5'-diphosphate</text>
        <dbReference type="Rhea" id="RHEA:22096"/>
        <dbReference type="Rhea" id="RHEA-COMP:14527"/>
        <dbReference type="Rhea" id="RHEA-COMP:17342"/>
        <dbReference type="ChEBI" id="CHEBI:43474"/>
        <dbReference type="ChEBI" id="CHEBI:57930"/>
        <dbReference type="ChEBI" id="CHEBI:140395"/>
        <dbReference type="EC" id="2.7.7.8"/>
    </reaction>
</comment>
<dbReference type="GO" id="GO:0006402">
    <property type="term" value="P:mRNA catabolic process"/>
    <property type="evidence" value="ECO:0007669"/>
    <property type="project" value="UniProtKB-UniRule"/>
</dbReference>
<dbReference type="Pfam" id="PF01138">
    <property type="entry name" value="RNase_PH"/>
    <property type="match status" value="2"/>
</dbReference>
<comment type="subcellular location">
    <subcellularLocation>
        <location evidence="1 9">Cytoplasm</location>
    </subcellularLocation>
</comment>
<evidence type="ECO:0000256" key="2">
    <source>
        <dbReference type="ARBA" id="ARBA00007404"/>
    </source>
</evidence>
<dbReference type="GO" id="GO:0000175">
    <property type="term" value="F:3'-5'-RNA exonuclease activity"/>
    <property type="evidence" value="ECO:0007669"/>
    <property type="project" value="TreeGrafter"/>
</dbReference>
<dbReference type="InterPro" id="IPR012340">
    <property type="entry name" value="NA-bd_OB-fold"/>
</dbReference>
<dbReference type="FunFam" id="2.40.50.140:FF:000023">
    <property type="entry name" value="Polyribonucleotide nucleotidyltransferase"/>
    <property type="match status" value="1"/>
</dbReference>
<feature type="binding site" evidence="9">
    <location>
        <position position="489"/>
    </location>
    <ligand>
        <name>Mg(2+)</name>
        <dbReference type="ChEBI" id="CHEBI:18420"/>
    </ligand>
</feature>
<dbReference type="InterPro" id="IPR036345">
    <property type="entry name" value="ExoRNase_PH_dom2_sf"/>
</dbReference>
<dbReference type="GO" id="GO:0000287">
    <property type="term" value="F:magnesium ion binding"/>
    <property type="evidence" value="ECO:0007669"/>
    <property type="project" value="UniProtKB-UniRule"/>
</dbReference>
<dbReference type="PANTHER" id="PTHR11252">
    <property type="entry name" value="POLYRIBONUCLEOTIDE NUCLEOTIDYLTRANSFERASE"/>
    <property type="match status" value="1"/>
</dbReference>
<reference evidence="12 13" key="1">
    <citation type="submission" date="2015-08" db="EMBL/GenBank/DDBJ databases">
        <authorList>
            <person name="Babu N.S."/>
            <person name="Beckwith C.J."/>
            <person name="Beseler K.G."/>
            <person name="Brison A."/>
            <person name="Carone J.V."/>
            <person name="Caskin T.P."/>
            <person name="Diamond M."/>
            <person name="Durham M.E."/>
            <person name="Foxe J.M."/>
            <person name="Go M."/>
            <person name="Henderson B.A."/>
            <person name="Jones I.B."/>
            <person name="McGettigan J.A."/>
            <person name="Micheletti S.J."/>
            <person name="Nasrallah M.E."/>
            <person name="Ortiz D."/>
            <person name="Piller C.R."/>
            <person name="Privatt S.R."/>
            <person name="Schneider S.L."/>
            <person name="Sharp S."/>
            <person name="Smith T.C."/>
            <person name="Stanton J.D."/>
            <person name="Ullery H.E."/>
            <person name="Wilson R.J."/>
            <person name="Serrano M.G."/>
            <person name="Buck G."/>
            <person name="Lee V."/>
            <person name="Wang Y."/>
            <person name="Carvalho R."/>
            <person name="Voegtly L."/>
            <person name="Shi R."/>
            <person name="Duckworth R."/>
            <person name="Johnson A."/>
            <person name="Loviza R."/>
            <person name="Walstead R."/>
            <person name="Shah Z."/>
            <person name="Kiflezghi M."/>
            <person name="Wade K."/>
            <person name="Ball S.L."/>
            <person name="Bradley K.W."/>
            <person name="Asai D.J."/>
            <person name="Bowman C.A."/>
            <person name="Russell D.A."/>
            <person name="Pope W.H."/>
            <person name="Jacobs-Sera D."/>
            <person name="Hendrix R.W."/>
            <person name="Hatfull G.F."/>
        </authorList>
    </citation>
    <scope>NUCLEOTIDE SEQUENCE [LARGE SCALE GENOMIC DNA]</scope>
    <source>
        <strain evidence="12 13">DSM 27710</strain>
    </source>
</reference>
<evidence type="ECO:0000259" key="11">
    <source>
        <dbReference type="PROSITE" id="PS50126"/>
    </source>
</evidence>
<evidence type="ECO:0000256" key="8">
    <source>
        <dbReference type="ARBA" id="ARBA00022884"/>
    </source>
</evidence>
<dbReference type="CDD" id="cd02393">
    <property type="entry name" value="KH-I_PNPase"/>
    <property type="match status" value="1"/>
</dbReference>
<dbReference type="SMART" id="SM00316">
    <property type="entry name" value="S1"/>
    <property type="match status" value="1"/>
</dbReference>
<dbReference type="Pfam" id="PF00575">
    <property type="entry name" value="S1"/>
    <property type="match status" value="1"/>
</dbReference>
<organism evidence="12 13">
    <name type="scientific">Vulgatibacter incomptus</name>
    <dbReference type="NCBI Taxonomy" id="1391653"/>
    <lineage>
        <taxon>Bacteria</taxon>
        <taxon>Pseudomonadati</taxon>
        <taxon>Myxococcota</taxon>
        <taxon>Myxococcia</taxon>
        <taxon>Myxococcales</taxon>
        <taxon>Cystobacterineae</taxon>
        <taxon>Vulgatibacteraceae</taxon>
        <taxon>Vulgatibacter</taxon>
    </lineage>
</organism>
<dbReference type="KEGG" id="vin:AKJ08_0411"/>
<dbReference type="Gene3D" id="3.30.230.70">
    <property type="entry name" value="GHMP Kinase, N-terminal domain"/>
    <property type="match status" value="2"/>
</dbReference>
<dbReference type="OrthoDB" id="9804305at2"/>
<evidence type="ECO:0000256" key="1">
    <source>
        <dbReference type="ARBA" id="ARBA00004496"/>
    </source>
</evidence>
<dbReference type="EC" id="2.7.7.8" evidence="9"/>
<dbReference type="EMBL" id="CP012332">
    <property type="protein sequence ID" value="AKU90024.1"/>
    <property type="molecule type" value="Genomic_DNA"/>
</dbReference>
<evidence type="ECO:0000256" key="10">
    <source>
        <dbReference type="SAM" id="MobiDB-lite"/>
    </source>
</evidence>
<dbReference type="InterPro" id="IPR004087">
    <property type="entry name" value="KH_dom"/>
</dbReference>
<dbReference type="SMART" id="SM00322">
    <property type="entry name" value="KH"/>
    <property type="match status" value="1"/>
</dbReference>
<dbReference type="SUPFAM" id="SSF46915">
    <property type="entry name" value="Polynucleotide phosphorylase/guanosine pentaphosphate synthase (PNPase/GPSI), domain 3"/>
    <property type="match status" value="1"/>
</dbReference>
<keyword evidence="7 9" id="KW-0460">Magnesium</keyword>
<keyword evidence="8 9" id="KW-0694">RNA-binding</keyword>
<dbReference type="RefSeq" id="WP_050724530.1">
    <property type="nucleotide sequence ID" value="NZ_CP012332.1"/>
</dbReference>
<feature type="region of interest" description="Disordered" evidence="10">
    <location>
        <begin position="695"/>
        <end position="715"/>
    </location>
</feature>
<dbReference type="PATRIC" id="fig|1391653.3.peg.426"/>
<dbReference type="GO" id="GO:0003723">
    <property type="term" value="F:RNA binding"/>
    <property type="evidence" value="ECO:0007669"/>
    <property type="project" value="UniProtKB-UniRule"/>
</dbReference>
<comment type="function">
    <text evidence="9">Involved in mRNA degradation. Catalyzes the phosphorolysis of single-stranded polyribonucleotides processively in the 3'- to 5'-direction.</text>
</comment>
<dbReference type="CDD" id="cd04472">
    <property type="entry name" value="S1_PNPase"/>
    <property type="match status" value="1"/>
</dbReference>
<feature type="domain" description="S1 motif" evidence="11">
    <location>
        <begin position="625"/>
        <end position="693"/>
    </location>
</feature>
<dbReference type="HAMAP" id="MF_01595">
    <property type="entry name" value="PNPase"/>
    <property type="match status" value="1"/>
</dbReference>
<evidence type="ECO:0000313" key="12">
    <source>
        <dbReference type="EMBL" id="AKU90024.1"/>
    </source>
</evidence>
<dbReference type="SUPFAM" id="SSF54211">
    <property type="entry name" value="Ribosomal protein S5 domain 2-like"/>
    <property type="match status" value="2"/>
</dbReference>
<dbReference type="InterPro" id="IPR003029">
    <property type="entry name" value="S1_domain"/>
</dbReference>
<keyword evidence="3 9" id="KW-0963">Cytoplasm</keyword>
<dbReference type="NCBIfam" id="TIGR03591">
    <property type="entry name" value="polynuc_phos"/>
    <property type="match status" value="1"/>
</dbReference>
<dbReference type="InterPro" id="IPR015848">
    <property type="entry name" value="PNPase_PH_RNA-bd_bac/org-type"/>
</dbReference>
<evidence type="ECO:0000256" key="9">
    <source>
        <dbReference type="HAMAP-Rule" id="MF_01595"/>
    </source>
</evidence>
<sequence length="715" mass="77553">MKHIIKTASIGGKEVTIETGKIAKQADGSVWVRQGDSIVLVTAVSAKEKKEGLDFFPLTVDYVEKLAAAGKIPGSFFRREGRPTEKETLSSRVIDRSCRPLFPEGYQNETQIIATVLSADPAVDPDVLALTGASAALACSDIPFNGPIAGVRVGRLDGTFVANPTYEERERCDLEIFMAASADAIVMVEGGASEVSEDVMVEALLFGQNAVKDLLRVQNELTAELGKTVKRAFDPPKVDEALKAEFKAIAWEPIRAGYAIGEKLERYAALSAAKKSTLSAMKEKLGDAYAAREKELKGFFEDFKYDYMRQMIVNEGVRIAGRKHDEVRDIWIETSALPRSHGSSIFTRGETQSICTATLGTADDEQRIEMLTGMHFKKFMLHYNFPPYSVGEVKFLRSPGRREIGHGVLAERALRYVMPTPEQFQYVVRLTSDITESNGSSSMATVCGGCLALMDAGVPIKAPVAGIAMGLIKEGDKIAILSDILGDEDHLGDMDFKVCGTKAGITSIQMDIKIGGVTKEILERALYQARDGRNHILGKMLEALPATRSEISQYAPRITTIKIRPERIKDVIGPGGKVVKDIIARTGCAIDINDDGTINIASSESSKVDAAIQMIRNLTQEAEIGKTYLGTVRRVVEFGAFVEIFPGTDGLVHISELSDKRVKAVTDVLNEGDEVLVKVVSVDRQGKIRLSRKEALKEAGGGEGGEAAPEGEGNA</sequence>
<keyword evidence="4 9" id="KW-0808">Transferase</keyword>
<dbReference type="PIRSF" id="PIRSF005499">
    <property type="entry name" value="PNPase"/>
    <property type="match status" value="1"/>
</dbReference>
<keyword evidence="13" id="KW-1185">Reference proteome</keyword>
<dbReference type="InterPro" id="IPR004088">
    <property type="entry name" value="KH_dom_type_1"/>
</dbReference>
<proteinExistence type="inferred from homology"/>
<keyword evidence="5 9" id="KW-0548">Nucleotidyltransferase</keyword>
<dbReference type="GO" id="GO:0005829">
    <property type="term" value="C:cytosol"/>
    <property type="evidence" value="ECO:0007669"/>
    <property type="project" value="TreeGrafter"/>
</dbReference>
<feature type="binding site" evidence="9">
    <location>
        <position position="495"/>
    </location>
    <ligand>
        <name>Mg(2+)</name>
        <dbReference type="ChEBI" id="CHEBI:18420"/>
    </ligand>
</feature>
<evidence type="ECO:0000256" key="5">
    <source>
        <dbReference type="ARBA" id="ARBA00022695"/>
    </source>
</evidence>
<dbReference type="PROSITE" id="PS50084">
    <property type="entry name" value="KH_TYPE_1"/>
    <property type="match status" value="1"/>
</dbReference>
<dbReference type="Gene3D" id="3.30.1370.10">
    <property type="entry name" value="K Homology domain, type 1"/>
    <property type="match status" value="1"/>
</dbReference>
<dbReference type="AlphaFoldDB" id="A0A0K1PA80"/>
<dbReference type="SUPFAM" id="SSF55666">
    <property type="entry name" value="Ribonuclease PH domain 2-like"/>
    <property type="match status" value="2"/>
</dbReference>
<dbReference type="InterPro" id="IPR012162">
    <property type="entry name" value="PNPase"/>
</dbReference>
<evidence type="ECO:0000256" key="3">
    <source>
        <dbReference type="ARBA" id="ARBA00022490"/>
    </source>
</evidence>
<dbReference type="Pfam" id="PF00013">
    <property type="entry name" value="KH_1"/>
    <property type="match status" value="1"/>
</dbReference>
<dbReference type="FunFam" id="3.30.1370.10:FF:000001">
    <property type="entry name" value="Polyribonucleotide nucleotidyltransferase"/>
    <property type="match status" value="1"/>
</dbReference>
<dbReference type="SUPFAM" id="SSF54791">
    <property type="entry name" value="Eukaryotic type KH-domain (KH-domain type I)"/>
    <property type="match status" value="1"/>
</dbReference>
<keyword evidence="6 9" id="KW-0479">Metal-binding</keyword>
<dbReference type="GO" id="GO:0004654">
    <property type="term" value="F:polyribonucleotide nucleotidyltransferase activity"/>
    <property type="evidence" value="ECO:0007669"/>
    <property type="project" value="UniProtKB-UniRule"/>
</dbReference>
<dbReference type="FunFam" id="3.30.230.70:FF:000002">
    <property type="entry name" value="Polyribonucleotide nucleotidyltransferase"/>
    <property type="match status" value="1"/>
</dbReference>
<dbReference type="SUPFAM" id="SSF50249">
    <property type="entry name" value="Nucleic acid-binding proteins"/>
    <property type="match status" value="1"/>
</dbReference>
<evidence type="ECO:0000256" key="7">
    <source>
        <dbReference type="ARBA" id="ARBA00022842"/>
    </source>
</evidence>
<dbReference type="PROSITE" id="PS50126">
    <property type="entry name" value="S1"/>
    <property type="match status" value="1"/>
</dbReference>
<accession>A0A0K1PA80</accession>
<dbReference type="InterPro" id="IPR036612">
    <property type="entry name" value="KH_dom_type_1_sf"/>
</dbReference>
<protein>
    <recommendedName>
        <fullName evidence="9">Polyribonucleotide nucleotidyltransferase</fullName>
        <ecNumber evidence="9">2.7.7.8</ecNumber>
    </recommendedName>
    <alternativeName>
        <fullName evidence="9">Polynucleotide phosphorylase</fullName>
        <shortName evidence="9">PNPase</shortName>
    </alternativeName>
</protein>
<dbReference type="InterPro" id="IPR036456">
    <property type="entry name" value="PNPase_PH_RNA-bd_sf"/>
</dbReference>
<dbReference type="NCBIfam" id="NF008805">
    <property type="entry name" value="PRK11824.1"/>
    <property type="match status" value="1"/>
</dbReference>
<dbReference type="Pfam" id="PF03725">
    <property type="entry name" value="RNase_PH_C"/>
    <property type="match status" value="1"/>
</dbReference>
<evidence type="ECO:0000256" key="4">
    <source>
        <dbReference type="ARBA" id="ARBA00022679"/>
    </source>
</evidence>
<gene>
    <name evidence="9" type="primary">pnp</name>
    <name evidence="12" type="ORF">AKJ08_0411</name>
</gene>
<dbReference type="InterPro" id="IPR020568">
    <property type="entry name" value="Ribosomal_Su5_D2-typ_SF"/>
</dbReference>
<comment type="cofactor">
    <cofactor evidence="9">
        <name>Mg(2+)</name>
        <dbReference type="ChEBI" id="CHEBI:18420"/>
    </cofactor>
</comment>
<feature type="compositionally biased region" description="Low complexity" evidence="10">
    <location>
        <begin position="706"/>
        <end position="715"/>
    </location>
</feature>